<evidence type="ECO:0008006" key="3">
    <source>
        <dbReference type="Google" id="ProtNLM"/>
    </source>
</evidence>
<evidence type="ECO:0000313" key="2">
    <source>
        <dbReference type="Proteomes" id="UP001500604"/>
    </source>
</evidence>
<name>A0ABP8V788_9GAMM</name>
<sequence length="71" mass="7925">MSERQAPSIKASLYEMGITYSDVATEVGVAARTVTYAIKKWEGVRGNPKGKTRQVLKAIERHIGRAVYEEK</sequence>
<evidence type="ECO:0000313" key="1">
    <source>
        <dbReference type="EMBL" id="GAA4650807.1"/>
    </source>
</evidence>
<accession>A0ABP8V788</accession>
<protein>
    <recommendedName>
        <fullName evidence="3">HTH cro/C1-type domain-containing protein</fullName>
    </recommendedName>
</protein>
<organism evidence="1 2">
    <name type="scientific">Kistimonas scapharcae</name>
    <dbReference type="NCBI Taxonomy" id="1036133"/>
    <lineage>
        <taxon>Bacteria</taxon>
        <taxon>Pseudomonadati</taxon>
        <taxon>Pseudomonadota</taxon>
        <taxon>Gammaproteobacteria</taxon>
        <taxon>Oceanospirillales</taxon>
        <taxon>Endozoicomonadaceae</taxon>
        <taxon>Kistimonas</taxon>
    </lineage>
</organism>
<comment type="caution">
    <text evidence="1">The sequence shown here is derived from an EMBL/GenBank/DDBJ whole genome shotgun (WGS) entry which is preliminary data.</text>
</comment>
<dbReference type="EMBL" id="BAABFL010000422">
    <property type="protein sequence ID" value="GAA4650807.1"/>
    <property type="molecule type" value="Genomic_DNA"/>
</dbReference>
<dbReference type="RefSeq" id="WP_345197054.1">
    <property type="nucleotide sequence ID" value="NZ_BAABFL010000422.1"/>
</dbReference>
<dbReference type="Proteomes" id="UP001500604">
    <property type="component" value="Unassembled WGS sequence"/>
</dbReference>
<reference evidence="2" key="1">
    <citation type="journal article" date="2019" name="Int. J. Syst. Evol. Microbiol.">
        <title>The Global Catalogue of Microorganisms (GCM) 10K type strain sequencing project: providing services to taxonomists for standard genome sequencing and annotation.</title>
        <authorList>
            <consortium name="The Broad Institute Genomics Platform"/>
            <consortium name="The Broad Institute Genome Sequencing Center for Infectious Disease"/>
            <person name="Wu L."/>
            <person name="Ma J."/>
        </authorList>
    </citation>
    <scope>NUCLEOTIDE SEQUENCE [LARGE SCALE GENOMIC DNA]</scope>
    <source>
        <strain evidence="2">JCM 17805</strain>
    </source>
</reference>
<keyword evidence="2" id="KW-1185">Reference proteome</keyword>
<gene>
    <name evidence="1" type="ORF">GCM10023116_30900</name>
</gene>
<proteinExistence type="predicted"/>